<keyword evidence="1 2" id="KW-0732">Signal</keyword>
<dbReference type="PANTHER" id="PTHR35869:SF1">
    <property type="entry name" value="OUTER-MEMBRANE LIPOPROTEIN CARRIER PROTEIN"/>
    <property type="match status" value="1"/>
</dbReference>
<accession>A0A1H8MUT5</accession>
<dbReference type="PANTHER" id="PTHR35869">
    <property type="entry name" value="OUTER-MEMBRANE LIPOPROTEIN CARRIER PROTEIN"/>
    <property type="match status" value="1"/>
</dbReference>
<dbReference type="SUPFAM" id="SSF89392">
    <property type="entry name" value="Prokaryotic lipoproteins and lipoprotein localization factors"/>
    <property type="match status" value="1"/>
</dbReference>
<dbReference type="STRING" id="569882.SAMN04490248_102271"/>
<protein>
    <submittedName>
        <fullName evidence="3">Outer membrane lipoprotein-sorting protein</fullName>
    </submittedName>
</protein>
<gene>
    <name evidence="3" type="ORF">SAMN04490248_102271</name>
</gene>
<dbReference type="CDD" id="cd16325">
    <property type="entry name" value="LolA"/>
    <property type="match status" value="1"/>
</dbReference>
<dbReference type="InterPro" id="IPR029046">
    <property type="entry name" value="LolA/LolB/LppX"/>
</dbReference>
<dbReference type="EMBL" id="FODS01000002">
    <property type="protein sequence ID" value="SEO21152.1"/>
    <property type="molecule type" value="Genomic_DNA"/>
</dbReference>
<sequence length="198" mass="21320">MKSTLLAAGAVLAMAFPAAAEKLPLSAISSYLNSLTTAQAGFTQLNEDGTRSAGQLYIKRPGKMRFEYDPPNEGLVMAGSGAVAIFDGRSNQPPETYPLKRTPLSIILAPNVNLGRERMVIGHTEDGIATVVTAQDPDNPDYGTIKLYFTANPVTLRQWVINNGDGGTVTVRLGELKTGISLSNDLFNIRKQEGRPER</sequence>
<feature type="signal peptide" evidence="2">
    <location>
        <begin position="1"/>
        <end position="20"/>
    </location>
</feature>
<proteinExistence type="predicted"/>
<dbReference type="AlphaFoldDB" id="A0A1H8MUT5"/>
<evidence type="ECO:0000313" key="3">
    <source>
        <dbReference type="EMBL" id="SEO21152.1"/>
    </source>
</evidence>
<evidence type="ECO:0000256" key="1">
    <source>
        <dbReference type="ARBA" id="ARBA00022729"/>
    </source>
</evidence>
<organism evidence="3 4">
    <name type="scientific">Salinihabitans flavidus</name>
    <dbReference type="NCBI Taxonomy" id="569882"/>
    <lineage>
        <taxon>Bacteria</taxon>
        <taxon>Pseudomonadati</taxon>
        <taxon>Pseudomonadota</taxon>
        <taxon>Alphaproteobacteria</taxon>
        <taxon>Rhodobacterales</taxon>
        <taxon>Roseobacteraceae</taxon>
        <taxon>Salinihabitans</taxon>
    </lineage>
</organism>
<evidence type="ECO:0000256" key="2">
    <source>
        <dbReference type="SAM" id="SignalP"/>
    </source>
</evidence>
<dbReference type="Pfam" id="PF03548">
    <property type="entry name" value="LolA"/>
    <property type="match status" value="1"/>
</dbReference>
<dbReference type="Gene3D" id="2.50.20.10">
    <property type="entry name" value="Lipoprotein localisation LolA/LolB/LppX"/>
    <property type="match status" value="1"/>
</dbReference>
<feature type="chain" id="PRO_5011622926" evidence="2">
    <location>
        <begin position="21"/>
        <end position="198"/>
    </location>
</feature>
<dbReference type="Proteomes" id="UP000198893">
    <property type="component" value="Unassembled WGS sequence"/>
</dbReference>
<evidence type="ECO:0000313" key="4">
    <source>
        <dbReference type="Proteomes" id="UP000198893"/>
    </source>
</evidence>
<dbReference type="InterPro" id="IPR004564">
    <property type="entry name" value="OM_lipoprot_carrier_LolA-like"/>
</dbReference>
<keyword evidence="4" id="KW-1185">Reference proteome</keyword>
<name>A0A1H8MUT5_9RHOB</name>
<keyword evidence="3" id="KW-0449">Lipoprotein</keyword>
<reference evidence="3 4" key="1">
    <citation type="submission" date="2016-10" db="EMBL/GenBank/DDBJ databases">
        <authorList>
            <person name="de Groot N.N."/>
        </authorList>
    </citation>
    <scope>NUCLEOTIDE SEQUENCE [LARGE SCALE GENOMIC DNA]</scope>
    <source>
        <strain evidence="3 4">DSM 27842</strain>
    </source>
</reference>